<accession>A0A9X2CA33</accession>
<feature type="domain" description="DUF4124" evidence="1">
    <location>
        <begin position="9"/>
        <end position="53"/>
    </location>
</feature>
<evidence type="ECO:0000259" key="1">
    <source>
        <dbReference type="Pfam" id="PF13511"/>
    </source>
</evidence>
<dbReference type="AlphaFoldDB" id="A0A9X2CA33"/>
<gene>
    <name evidence="2" type="ORF">L2749_03560</name>
</gene>
<comment type="caution">
    <text evidence="2">The sequence shown here is derived from an EMBL/GenBank/DDBJ whole genome shotgun (WGS) entry which is preliminary data.</text>
</comment>
<evidence type="ECO:0000313" key="3">
    <source>
        <dbReference type="Proteomes" id="UP001139408"/>
    </source>
</evidence>
<reference evidence="2" key="1">
    <citation type="submission" date="2022-01" db="EMBL/GenBank/DDBJ databases">
        <title>Whole genome-based taxonomy of the Shewanellaceae.</title>
        <authorList>
            <person name="Martin-Rodriguez A.J."/>
        </authorList>
    </citation>
    <scope>NUCLEOTIDE SEQUENCE</scope>
    <source>
        <strain evidence="2">DSM 23803</strain>
    </source>
</reference>
<evidence type="ECO:0000313" key="2">
    <source>
        <dbReference type="EMBL" id="MCL1104334.1"/>
    </source>
</evidence>
<protein>
    <submittedName>
        <fullName evidence="2">DUF4124 domain-containing protein</fullName>
    </submittedName>
</protein>
<dbReference type="Pfam" id="PF13511">
    <property type="entry name" value="DUF4124"/>
    <property type="match status" value="1"/>
</dbReference>
<name>A0A9X2CA33_9GAMM</name>
<keyword evidence="3" id="KW-1185">Reference proteome</keyword>
<dbReference type="InterPro" id="IPR025392">
    <property type="entry name" value="DUF4124"/>
</dbReference>
<organism evidence="2 3">
    <name type="scientific">Shewanella algicola</name>
    <dbReference type="NCBI Taxonomy" id="640633"/>
    <lineage>
        <taxon>Bacteria</taxon>
        <taxon>Pseudomonadati</taxon>
        <taxon>Pseudomonadota</taxon>
        <taxon>Gammaproteobacteria</taxon>
        <taxon>Alteromonadales</taxon>
        <taxon>Shewanellaceae</taxon>
        <taxon>Shewanella</taxon>
    </lineage>
</organism>
<dbReference type="EMBL" id="JAKILJ010000005">
    <property type="protein sequence ID" value="MCL1104334.1"/>
    <property type="molecule type" value="Genomic_DNA"/>
</dbReference>
<sequence>MRKLLIIGLCSISFLGTASDIFKCKDSSGKVTYSDMPCLTDSGTEEKLNKREPQPNDVSNLASVNEKIEPLQGYDSKSIEHYLESLKFDKFSQVLSGVQKSSFHGIDIKKLVNEPDVNLEKLLLTDESLEYLFSVSKDYKLFFVRKAVYNDDANSHPFLDLSDSKIISILSSRGFGPPENRFNEGDYTWKWNVAGLKCEFRYKRNRFSPEKRFQYGCNN</sequence>
<dbReference type="RefSeq" id="WP_188924085.1">
    <property type="nucleotide sequence ID" value="NZ_BMQI01000006.1"/>
</dbReference>
<dbReference type="Proteomes" id="UP001139408">
    <property type="component" value="Unassembled WGS sequence"/>
</dbReference>
<proteinExistence type="predicted"/>